<feature type="chain" id="PRO_5028974763" description="Lipoprotein" evidence="2">
    <location>
        <begin position="27"/>
        <end position="183"/>
    </location>
</feature>
<feature type="compositionally biased region" description="Basic and acidic residues" evidence="1">
    <location>
        <begin position="165"/>
        <end position="183"/>
    </location>
</feature>
<sequence length="183" mass="19482">MRSRMFRGFSRSIVVGAALIAAVALGACRDTGKDSEGKLFEVSGKIFVFNYRLARATYVVTLRPLQPMGEGQVAVASFQNPAGGAPLVVEQKVWPKLDKVSLESPALTCIVKNKPYAIAISIKGADGAVLQKIDTTLMSTEDQSILPDRPLVVDQLYTANPDLAGHPDGKLPGEPKPDCSKAG</sequence>
<feature type="signal peptide" evidence="2">
    <location>
        <begin position="1"/>
        <end position="26"/>
    </location>
</feature>
<dbReference type="Proteomes" id="UP000515465">
    <property type="component" value="Chromosome"/>
</dbReference>
<accession>A0A7G6SUK9</accession>
<dbReference type="EMBL" id="CP050296">
    <property type="protein sequence ID" value="QND58191.1"/>
    <property type="molecule type" value="Genomic_DNA"/>
</dbReference>
<name>A0A7G6SUK9_9HYPH</name>
<organism evidence="3 4">
    <name type="scientific">Mesorhizobium huakuii</name>
    <dbReference type="NCBI Taxonomy" id="28104"/>
    <lineage>
        <taxon>Bacteria</taxon>
        <taxon>Pseudomonadati</taxon>
        <taxon>Pseudomonadota</taxon>
        <taxon>Alphaproteobacteria</taxon>
        <taxon>Hyphomicrobiales</taxon>
        <taxon>Phyllobacteriaceae</taxon>
        <taxon>Mesorhizobium</taxon>
    </lineage>
</organism>
<feature type="region of interest" description="Disordered" evidence="1">
    <location>
        <begin position="162"/>
        <end position="183"/>
    </location>
</feature>
<evidence type="ECO:0000256" key="1">
    <source>
        <dbReference type="SAM" id="MobiDB-lite"/>
    </source>
</evidence>
<evidence type="ECO:0000256" key="2">
    <source>
        <dbReference type="SAM" id="SignalP"/>
    </source>
</evidence>
<gene>
    <name evidence="3" type="ORF">HB778_17505</name>
</gene>
<reference evidence="4" key="1">
    <citation type="journal article" date="2020" name="Mol. Plant Microbe">
        <title>Rhizobial microsymbionts of the narrowly endemic Oxytropis species growing in Kamchatka are characterized by significant genetic diversity and possess a set of genes that are associated with T3SS and T6SS secretion systems and can affect the development of symbiosis.</title>
        <authorList>
            <person name="Safronova V."/>
            <person name="Guro P."/>
            <person name="Sazanova A."/>
            <person name="Kuznetsova I."/>
            <person name="Belimov A."/>
            <person name="Yakubov V."/>
            <person name="Chirak E."/>
            <person name="Afonin A."/>
            <person name="Gogolev Y."/>
            <person name="Andronov E."/>
            <person name="Tikhonovich I."/>
        </authorList>
    </citation>
    <scope>NUCLEOTIDE SEQUENCE [LARGE SCALE GENOMIC DNA]</scope>
    <source>
        <strain evidence="4">583</strain>
    </source>
</reference>
<keyword evidence="2" id="KW-0732">Signal</keyword>
<evidence type="ECO:0000313" key="3">
    <source>
        <dbReference type="EMBL" id="QND58191.1"/>
    </source>
</evidence>
<evidence type="ECO:0008006" key="5">
    <source>
        <dbReference type="Google" id="ProtNLM"/>
    </source>
</evidence>
<dbReference type="PROSITE" id="PS51257">
    <property type="entry name" value="PROKAR_LIPOPROTEIN"/>
    <property type="match status" value="1"/>
</dbReference>
<evidence type="ECO:0000313" key="4">
    <source>
        <dbReference type="Proteomes" id="UP000515465"/>
    </source>
</evidence>
<dbReference type="AlphaFoldDB" id="A0A7G6SUK9"/>
<protein>
    <recommendedName>
        <fullName evidence="5">Lipoprotein</fullName>
    </recommendedName>
</protein>
<proteinExistence type="predicted"/>